<reference evidence="2 4" key="1">
    <citation type="submission" date="2018-06" db="EMBL/GenBank/DDBJ databases">
        <authorList>
            <consortium name="Pathogen Informatics"/>
            <person name="Doyle S."/>
        </authorList>
    </citation>
    <scope>NUCLEOTIDE SEQUENCE [LARGE SCALE GENOMIC DNA]</scope>
    <source>
        <strain evidence="2 4">NCTC11545</strain>
    </source>
</reference>
<evidence type="ECO:0000313" key="3">
    <source>
        <dbReference type="EMBL" id="UZD39882.1"/>
    </source>
</evidence>
<sequence>METFLKRDVRSVIFVVALGTMGASIAYLLIADTDNKTFWGLSINAFACLCTTISVGIGISKQRKEEQER</sequence>
<dbReference type="Proteomes" id="UP000250169">
    <property type="component" value="Unassembled WGS sequence"/>
</dbReference>
<feature type="transmembrane region" description="Helical" evidence="1">
    <location>
        <begin position="12"/>
        <end position="31"/>
    </location>
</feature>
<dbReference type="RefSeq" id="WP_111972352.1">
    <property type="nucleotide sequence ID" value="NZ_CP110230.1"/>
</dbReference>
<evidence type="ECO:0000313" key="2">
    <source>
        <dbReference type="EMBL" id="SQA93031.1"/>
    </source>
</evidence>
<keyword evidence="1" id="KW-0472">Membrane</keyword>
<dbReference type="EMBL" id="CP110230">
    <property type="protein sequence ID" value="UZD39882.1"/>
    <property type="molecule type" value="Genomic_DNA"/>
</dbReference>
<proteinExistence type="predicted"/>
<keyword evidence="1" id="KW-1133">Transmembrane helix</keyword>
<reference evidence="3" key="2">
    <citation type="submission" date="2022-10" db="EMBL/GenBank/DDBJ databases">
        <title>Complete genome sequence of Capnocytophaga ochracea KCOM 2812 isolated from actinomycosis lesion.</title>
        <authorList>
            <person name="Kook J.-K."/>
            <person name="Park S.-N."/>
            <person name="Lim Y.K."/>
        </authorList>
    </citation>
    <scope>NUCLEOTIDE SEQUENCE</scope>
    <source>
        <strain evidence="3">KCOM 28121</strain>
    </source>
</reference>
<accession>A0A2X2STW2</accession>
<gene>
    <name evidence="2" type="ORF">NCTC11545_00394</name>
    <name evidence="3" type="ORF">OL231_06725</name>
</gene>
<organism evidence="2 4">
    <name type="scientific">Capnocytophaga ochracea</name>
    <dbReference type="NCBI Taxonomy" id="1018"/>
    <lineage>
        <taxon>Bacteria</taxon>
        <taxon>Pseudomonadati</taxon>
        <taxon>Bacteroidota</taxon>
        <taxon>Flavobacteriia</taxon>
        <taxon>Flavobacteriales</taxon>
        <taxon>Flavobacteriaceae</taxon>
        <taxon>Capnocytophaga</taxon>
    </lineage>
</organism>
<keyword evidence="1" id="KW-0812">Transmembrane</keyword>
<dbReference type="EMBL" id="UAVS01000001">
    <property type="protein sequence ID" value="SQA93031.1"/>
    <property type="molecule type" value="Genomic_DNA"/>
</dbReference>
<dbReference type="AlphaFoldDB" id="A0A2X2STW2"/>
<evidence type="ECO:0000256" key="1">
    <source>
        <dbReference type="SAM" id="Phobius"/>
    </source>
</evidence>
<evidence type="ECO:0000313" key="4">
    <source>
        <dbReference type="Proteomes" id="UP000250169"/>
    </source>
</evidence>
<protein>
    <submittedName>
        <fullName evidence="2">Uncharacterized protein</fullName>
    </submittedName>
</protein>
<name>A0A2X2STW2_CAPOC</name>
<feature type="transmembrane region" description="Helical" evidence="1">
    <location>
        <begin position="37"/>
        <end position="59"/>
    </location>
</feature>
<dbReference type="Proteomes" id="UP001163262">
    <property type="component" value="Chromosome"/>
</dbReference>